<keyword evidence="2 5" id="KW-0689">Ribosomal protein</keyword>
<dbReference type="AlphaFoldDB" id="A0AA42CVM3"/>
<evidence type="ECO:0000256" key="4">
    <source>
        <dbReference type="ARBA" id="ARBA00035204"/>
    </source>
</evidence>
<dbReference type="PANTHER" id="PTHR10916:SF0">
    <property type="entry name" value="LARGE RIBOSOMAL SUBUNIT PROTEIN UL29C"/>
    <property type="match status" value="1"/>
</dbReference>
<dbReference type="CDD" id="cd00427">
    <property type="entry name" value="Ribosomal_L29_HIP"/>
    <property type="match status" value="1"/>
</dbReference>
<protein>
    <recommendedName>
        <fullName evidence="4 5">Large ribosomal subunit protein uL29</fullName>
    </recommendedName>
</protein>
<keyword evidence="7" id="KW-1185">Reference proteome</keyword>
<evidence type="ECO:0000256" key="2">
    <source>
        <dbReference type="ARBA" id="ARBA00022980"/>
    </source>
</evidence>
<evidence type="ECO:0000313" key="6">
    <source>
        <dbReference type="EMBL" id="MCX2525544.1"/>
    </source>
</evidence>
<dbReference type="Proteomes" id="UP001165678">
    <property type="component" value="Unassembled WGS sequence"/>
</dbReference>
<name>A0AA42CVM3_9GAMM</name>
<evidence type="ECO:0000256" key="3">
    <source>
        <dbReference type="ARBA" id="ARBA00023274"/>
    </source>
</evidence>
<dbReference type="GO" id="GO:0006412">
    <property type="term" value="P:translation"/>
    <property type="evidence" value="ECO:0007669"/>
    <property type="project" value="UniProtKB-UniRule"/>
</dbReference>
<comment type="caution">
    <text evidence="6">The sequence shown here is derived from an EMBL/GenBank/DDBJ whole genome shotgun (WGS) entry which is preliminary data.</text>
</comment>
<dbReference type="HAMAP" id="MF_00374">
    <property type="entry name" value="Ribosomal_uL29"/>
    <property type="match status" value="1"/>
</dbReference>
<dbReference type="InterPro" id="IPR050063">
    <property type="entry name" value="Ribosomal_protein_uL29"/>
</dbReference>
<proteinExistence type="inferred from homology"/>
<organism evidence="6 7">
    <name type="scientific">Larsenimonas rhizosphaerae</name>
    <dbReference type="NCBI Taxonomy" id="2944682"/>
    <lineage>
        <taxon>Bacteria</taxon>
        <taxon>Pseudomonadati</taxon>
        <taxon>Pseudomonadota</taxon>
        <taxon>Gammaproteobacteria</taxon>
        <taxon>Oceanospirillales</taxon>
        <taxon>Halomonadaceae</taxon>
        <taxon>Larsenimonas</taxon>
    </lineage>
</organism>
<dbReference type="SUPFAM" id="SSF46561">
    <property type="entry name" value="Ribosomal protein L29 (L29p)"/>
    <property type="match status" value="1"/>
</dbReference>
<dbReference type="NCBIfam" id="TIGR00012">
    <property type="entry name" value="L29"/>
    <property type="match status" value="1"/>
</dbReference>
<dbReference type="PANTHER" id="PTHR10916">
    <property type="entry name" value="60S RIBOSOMAL PROTEIN L35/50S RIBOSOMAL PROTEIN L29"/>
    <property type="match status" value="1"/>
</dbReference>
<evidence type="ECO:0000256" key="1">
    <source>
        <dbReference type="ARBA" id="ARBA00009254"/>
    </source>
</evidence>
<dbReference type="GO" id="GO:0022625">
    <property type="term" value="C:cytosolic large ribosomal subunit"/>
    <property type="evidence" value="ECO:0007669"/>
    <property type="project" value="TreeGrafter"/>
</dbReference>
<dbReference type="InterPro" id="IPR036049">
    <property type="entry name" value="Ribosomal_uL29_sf"/>
</dbReference>
<dbReference type="Gene3D" id="6.10.140.1970">
    <property type="match status" value="1"/>
</dbReference>
<sequence length="63" mass="7423">MKAQELREQSVESLQGRLLELLREQFNLRMQKNTGQLTQVHMLKQVRRDIARVKTTLNEKSGD</sequence>
<dbReference type="Pfam" id="PF00831">
    <property type="entry name" value="Ribosomal_L29"/>
    <property type="match status" value="1"/>
</dbReference>
<evidence type="ECO:0000256" key="5">
    <source>
        <dbReference type="HAMAP-Rule" id="MF_00374"/>
    </source>
</evidence>
<comment type="similarity">
    <text evidence="1 5">Belongs to the universal ribosomal protein uL29 family.</text>
</comment>
<gene>
    <name evidence="5 6" type="primary">rpmC</name>
    <name evidence="6" type="ORF">OQ287_14960</name>
</gene>
<dbReference type="EMBL" id="JAPIVE010000005">
    <property type="protein sequence ID" value="MCX2525544.1"/>
    <property type="molecule type" value="Genomic_DNA"/>
</dbReference>
<accession>A0AA42CVM3</accession>
<dbReference type="GO" id="GO:0003735">
    <property type="term" value="F:structural constituent of ribosome"/>
    <property type="evidence" value="ECO:0007669"/>
    <property type="project" value="InterPro"/>
</dbReference>
<dbReference type="RefSeq" id="WP_250939659.1">
    <property type="nucleotide sequence ID" value="NZ_JAMLJK010000006.1"/>
</dbReference>
<keyword evidence="3 5" id="KW-0687">Ribonucleoprotein</keyword>
<reference evidence="6" key="1">
    <citation type="submission" date="2022-11" db="EMBL/GenBank/DDBJ databases">
        <title>Larsenimonas rhizosphaerae sp. nov., isolated from a tidal mudflat.</title>
        <authorList>
            <person name="Lee S.D."/>
            <person name="Kim I.S."/>
        </authorList>
    </citation>
    <scope>NUCLEOTIDE SEQUENCE</scope>
    <source>
        <strain evidence="6">GH2-1</strain>
    </source>
</reference>
<evidence type="ECO:0000313" key="7">
    <source>
        <dbReference type="Proteomes" id="UP001165678"/>
    </source>
</evidence>
<dbReference type="InterPro" id="IPR001854">
    <property type="entry name" value="Ribosomal_uL29"/>
</dbReference>